<comment type="similarity">
    <text evidence="2">Belongs to the tRNA methyltransferase O family.</text>
</comment>
<dbReference type="InterPro" id="IPR036413">
    <property type="entry name" value="YaeB-like_sf"/>
</dbReference>
<keyword evidence="4" id="KW-0808">Transferase</keyword>
<keyword evidence="5" id="KW-1185">Reference proteome</keyword>
<dbReference type="SUPFAM" id="SSF118196">
    <property type="entry name" value="YaeB-like"/>
    <property type="match status" value="1"/>
</dbReference>
<gene>
    <name evidence="4" type="primary">tsaA</name>
    <name evidence="4" type="ORF">DLD82_08820</name>
</gene>
<evidence type="ECO:0000313" key="5">
    <source>
        <dbReference type="Proteomes" id="UP000245934"/>
    </source>
</evidence>
<dbReference type="InterPro" id="IPR040372">
    <property type="entry name" value="YaeB-like"/>
</dbReference>
<dbReference type="Gene3D" id="2.40.30.70">
    <property type="entry name" value="YaeB-like"/>
    <property type="match status" value="1"/>
</dbReference>
<feature type="domain" description="TsaA-like" evidence="3">
    <location>
        <begin position="18"/>
        <end position="149"/>
    </location>
</feature>
<dbReference type="InterPro" id="IPR023370">
    <property type="entry name" value="TrmO-like_N"/>
</dbReference>
<sequence length="181" mass="21178">MKLSQEHRVKWKDTDIVFHPIGIIHSEHTEHENTPVQGIFNPSVGYIEIFDEFKEGLVDIESFSHIYAFYFFHRATGKNLVQKPFLDGEKERGIFAIRHFNRPNPMGMSIMELLSVDDTILKVSGVDVLDGTPLLDIKPYVRQFDHRDEVKCGWVDNQHMDDIAEWNSTPKELRNRERVKK</sequence>
<dbReference type="NCBIfam" id="TIGR00104">
    <property type="entry name" value="tRNA_TsaA"/>
    <property type="match status" value="1"/>
</dbReference>
<dbReference type="OrthoDB" id="40408at2157"/>
<evidence type="ECO:0000256" key="2">
    <source>
        <dbReference type="ARBA" id="ARBA00033753"/>
    </source>
</evidence>
<evidence type="ECO:0000313" key="4">
    <source>
        <dbReference type="EMBL" id="PWR74539.1"/>
    </source>
</evidence>
<dbReference type="GeneID" id="97607956"/>
<keyword evidence="4" id="KW-0489">Methyltransferase</keyword>
<dbReference type="CDD" id="cd09281">
    <property type="entry name" value="UPF0066"/>
    <property type="match status" value="1"/>
</dbReference>
<accession>A0A2V2N407</accession>
<protein>
    <submittedName>
        <fullName evidence="4">tRNA (N6-threonylcarbamoyladenosine(37)-N6)-methyltransferase TrmO</fullName>
    </submittedName>
</protein>
<evidence type="ECO:0000256" key="1">
    <source>
        <dbReference type="ARBA" id="ARBA00022691"/>
    </source>
</evidence>
<dbReference type="RefSeq" id="WP_109940758.1">
    <property type="nucleotide sequence ID" value="NZ_CP176366.1"/>
</dbReference>
<dbReference type="PANTHER" id="PTHR12818">
    <property type="entry name" value="TRNA (ADENINE(37)-N6)-METHYLTRANSFERASE"/>
    <property type="match status" value="1"/>
</dbReference>
<comment type="caution">
    <text evidence="4">The sequence shown here is derived from an EMBL/GenBank/DDBJ whole genome shotgun (WGS) entry which is preliminary data.</text>
</comment>
<keyword evidence="1" id="KW-0949">S-adenosyl-L-methionine</keyword>
<dbReference type="Pfam" id="PF01980">
    <property type="entry name" value="TrmO_N"/>
    <property type="match status" value="1"/>
</dbReference>
<dbReference type="AlphaFoldDB" id="A0A2V2N407"/>
<name>A0A2V2N407_9EURY</name>
<proteinExistence type="inferred from homology"/>
<evidence type="ECO:0000259" key="3">
    <source>
        <dbReference type="PROSITE" id="PS51668"/>
    </source>
</evidence>
<dbReference type="PANTHER" id="PTHR12818:SF0">
    <property type="entry name" value="TRNA (ADENINE(37)-N6)-METHYLTRANSFERASE"/>
    <property type="match status" value="1"/>
</dbReference>
<dbReference type="PROSITE" id="PS51668">
    <property type="entry name" value="TSAA_2"/>
    <property type="match status" value="1"/>
</dbReference>
<dbReference type="GO" id="GO:0008168">
    <property type="term" value="F:methyltransferase activity"/>
    <property type="evidence" value="ECO:0007669"/>
    <property type="project" value="UniProtKB-KW"/>
</dbReference>
<reference evidence="4 5" key="1">
    <citation type="submission" date="2018-05" db="EMBL/GenBank/DDBJ databases">
        <title>Draft genome of Methanospirillum stamsii Pt1.</title>
        <authorList>
            <person name="Dueholm M.S."/>
            <person name="Nielsen P.H."/>
            <person name="Bakmann L.F."/>
            <person name="Otzen D.E."/>
        </authorList>
    </citation>
    <scope>NUCLEOTIDE SEQUENCE [LARGE SCALE GENOMIC DNA]</scope>
    <source>
        <strain evidence="4 5">Pt1</strain>
    </source>
</reference>
<dbReference type="EMBL" id="QGMZ01000017">
    <property type="protein sequence ID" value="PWR74539.1"/>
    <property type="molecule type" value="Genomic_DNA"/>
</dbReference>
<dbReference type="InterPro" id="IPR036414">
    <property type="entry name" value="YaeB_N_sf"/>
</dbReference>
<dbReference type="GO" id="GO:0032259">
    <property type="term" value="P:methylation"/>
    <property type="evidence" value="ECO:0007669"/>
    <property type="project" value="UniProtKB-KW"/>
</dbReference>
<dbReference type="Proteomes" id="UP000245934">
    <property type="component" value="Unassembled WGS sequence"/>
</dbReference>
<organism evidence="4 5">
    <name type="scientific">Methanospirillum stamsii</name>
    <dbReference type="NCBI Taxonomy" id="1277351"/>
    <lineage>
        <taxon>Archaea</taxon>
        <taxon>Methanobacteriati</taxon>
        <taxon>Methanobacteriota</taxon>
        <taxon>Stenosarchaea group</taxon>
        <taxon>Methanomicrobia</taxon>
        <taxon>Methanomicrobiales</taxon>
        <taxon>Methanospirillaceae</taxon>
        <taxon>Methanospirillum</taxon>
    </lineage>
</organism>